<evidence type="ECO:0000313" key="5">
    <source>
        <dbReference type="Proteomes" id="UP001597419"/>
    </source>
</evidence>
<gene>
    <name evidence="4" type="ORF">ACFSYJ_25770</name>
</gene>
<comment type="caution">
    <text evidence="4">The sequence shown here is derived from an EMBL/GenBank/DDBJ whole genome shotgun (WGS) entry which is preliminary data.</text>
</comment>
<feature type="domain" description="FAD-binding" evidence="3">
    <location>
        <begin position="3"/>
        <end position="344"/>
    </location>
</feature>
<evidence type="ECO:0000256" key="2">
    <source>
        <dbReference type="ARBA" id="ARBA00023033"/>
    </source>
</evidence>
<dbReference type="PRINTS" id="PR00420">
    <property type="entry name" value="RNGMNOXGNASE"/>
</dbReference>
<proteinExistence type="predicted"/>
<keyword evidence="2 4" id="KW-0503">Monooxygenase</keyword>
<dbReference type="InterPro" id="IPR050493">
    <property type="entry name" value="FAD-dep_Monooxygenase_BioMet"/>
</dbReference>
<evidence type="ECO:0000313" key="4">
    <source>
        <dbReference type="EMBL" id="MFD2462041.1"/>
    </source>
</evidence>
<dbReference type="Pfam" id="PF01494">
    <property type="entry name" value="FAD_binding_3"/>
    <property type="match status" value="1"/>
</dbReference>
<dbReference type="PANTHER" id="PTHR13789">
    <property type="entry name" value="MONOOXYGENASE"/>
    <property type="match status" value="1"/>
</dbReference>
<sequence length="383" mass="40757">MATAVVIGGGIAGAASAIALRKAGIAADVHEAHPHGADDLGAFLTIMHNGMDALRAVDAHRGVIAASFPAADVEFYAADGRLLSRQPMGSDRGELMTPRTIRRAGLYRALHDELRARGGEVFFGRRLREVRRVPGGVRAVFEDGTVAEGDLVVGADGIHSRARALLDPDAPPPRHTGLTVVYGYAADAPDPAPAATYRMITGSRAYFGYTTDPDGCSWWFARLPCPELTPDELRATPPGAWRERTAAFFRDDETPAARIIAATGDDVRAGSAYDVPTTRRWHDGSLVLVGDAAHAASPAAGQGASMALEDAVVLAQCVRDLGDAGTAFATYEALRRERVERLVAVSSAQGVTQTSAEEVDQRPRSRAWLYEHHLDWDATVGTG</sequence>
<dbReference type="RefSeq" id="WP_345391399.1">
    <property type="nucleotide sequence ID" value="NZ_BAABHG010000004.1"/>
</dbReference>
<protein>
    <submittedName>
        <fullName evidence="4">FAD-dependent monooxygenase</fullName>
    </submittedName>
</protein>
<accession>A0ABW5GMF0</accession>
<dbReference type="GO" id="GO:0004497">
    <property type="term" value="F:monooxygenase activity"/>
    <property type="evidence" value="ECO:0007669"/>
    <property type="project" value="UniProtKB-KW"/>
</dbReference>
<dbReference type="Gene3D" id="3.50.50.60">
    <property type="entry name" value="FAD/NAD(P)-binding domain"/>
    <property type="match status" value="1"/>
</dbReference>
<evidence type="ECO:0000259" key="3">
    <source>
        <dbReference type="Pfam" id="PF01494"/>
    </source>
</evidence>
<organism evidence="4 5">
    <name type="scientific">Amycolatopsis samaneae</name>
    <dbReference type="NCBI Taxonomy" id="664691"/>
    <lineage>
        <taxon>Bacteria</taxon>
        <taxon>Bacillati</taxon>
        <taxon>Actinomycetota</taxon>
        <taxon>Actinomycetes</taxon>
        <taxon>Pseudonocardiales</taxon>
        <taxon>Pseudonocardiaceae</taxon>
        <taxon>Amycolatopsis</taxon>
    </lineage>
</organism>
<evidence type="ECO:0000256" key="1">
    <source>
        <dbReference type="ARBA" id="ARBA00023002"/>
    </source>
</evidence>
<reference evidence="5" key="1">
    <citation type="journal article" date="2019" name="Int. J. Syst. Evol. Microbiol.">
        <title>The Global Catalogue of Microorganisms (GCM) 10K type strain sequencing project: providing services to taxonomists for standard genome sequencing and annotation.</title>
        <authorList>
            <consortium name="The Broad Institute Genomics Platform"/>
            <consortium name="The Broad Institute Genome Sequencing Center for Infectious Disease"/>
            <person name="Wu L."/>
            <person name="Ma J."/>
        </authorList>
    </citation>
    <scope>NUCLEOTIDE SEQUENCE [LARGE SCALE GENOMIC DNA]</scope>
    <source>
        <strain evidence="5">CGMCC 4.7643</strain>
    </source>
</reference>
<name>A0ABW5GMF0_9PSEU</name>
<dbReference type="InterPro" id="IPR002938">
    <property type="entry name" value="FAD-bd"/>
</dbReference>
<dbReference type="EMBL" id="JBHUKU010000014">
    <property type="protein sequence ID" value="MFD2462041.1"/>
    <property type="molecule type" value="Genomic_DNA"/>
</dbReference>
<keyword evidence="1" id="KW-0560">Oxidoreductase</keyword>
<dbReference type="SUPFAM" id="SSF51905">
    <property type="entry name" value="FAD/NAD(P)-binding domain"/>
    <property type="match status" value="1"/>
</dbReference>
<dbReference type="InterPro" id="IPR036188">
    <property type="entry name" value="FAD/NAD-bd_sf"/>
</dbReference>
<dbReference type="PANTHER" id="PTHR13789:SF309">
    <property type="entry name" value="PUTATIVE (AFU_ORTHOLOGUE AFUA_6G14510)-RELATED"/>
    <property type="match status" value="1"/>
</dbReference>
<keyword evidence="5" id="KW-1185">Reference proteome</keyword>
<dbReference type="Proteomes" id="UP001597419">
    <property type="component" value="Unassembled WGS sequence"/>
</dbReference>